<dbReference type="Proteomes" id="UP001589619">
    <property type="component" value="Unassembled WGS sequence"/>
</dbReference>
<feature type="active site" description="Proton acceptor" evidence="2">
    <location>
        <position position="139"/>
    </location>
</feature>
<evidence type="ECO:0000256" key="2">
    <source>
        <dbReference type="HAMAP-Rule" id="MF_01940"/>
    </source>
</evidence>
<dbReference type="SUPFAM" id="SSF55144">
    <property type="entry name" value="LigT-like"/>
    <property type="match status" value="1"/>
</dbReference>
<evidence type="ECO:0000256" key="1">
    <source>
        <dbReference type="ARBA" id="ARBA00022801"/>
    </source>
</evidence>
<feature type="short sequence motif" description="HXTX 1" evidence="2">
    <location>
        <begin position="52"/>
        <end position="55"/>
    </location>
</feature>
<feature type="active site" description="Proton donor" evidence="2">
    <location>
        <position position="52"/>
    </location>
</feature>
<keyword evidence="1 2" id="KW-0378">Hydrolase</keyword>
<name>A0ABV5VR57_9BACL</name>
<comment type="function">
    <text evidence="2">Hydrolyzes RNA 2',3'-cyclic phosphodiester to an RNA 2'-phosphomonoester.</text>
</comment>
<protein>
    <recommendedName>
        <fullName evidence="2">RNA 2',3'-cyclic phosphodiesterase</fullName>
        <shortName evidence="2">RNA 2',3'-CPDase</shortName>
        <ecNumber evidence="2">3.1.4.58</ecNumber>
    </recommendedName>
</protein>
<sequence length="201" mass="21902">MNQSTDPAGRARLFVALPIPTDRQANIEAEMTALKRNSQFAFKKWVHPADLHITLKFIGDVPDEAASLIEAALERVAARSTPFPLRLLGAGTFGLTPSPKVLWIGVGGKQEPLRSLQSDVEQELSALGYAPEQRPYAPHITVARQYAGQAPASLEGLEKLFPDEAGPAHEWAADRLVLYRTRLGAVPMYEPVRTIAFHAGG</sequence>
<reference evidence="3 4" key="1">
    <citation type="submission" date="2024-09" db="EMBL/GenBank/DDBJ databases">
        <authorList>
            <person name="Sun Q."/>
            <person name="Mori K."/>
        </authorList>
    </citation>
    <scope>NUCLEOTIDE SEQUENCE [LARGE SCALE GENOMIC DNA]</scope>
    <source>
        <strain evidence="3 4">JCM 12520</strain>
    </source>
</reference>
<feature type="short sequence motif" description="HXTX 2" evidence="2">
    <location>
        <begin position="139"/>
        <end position="142"/>
    </location>
</feature>
<comment type="caution">
    <text evidence="3">The sequence shown here is derived from an EMBL/GenBank/DDBJ whole genome shotgun (WGS) entry which is preliminary data.</text>
</comment>
<dbReference type="RefSeq" id="WP_344904906.1">
    <property type="nucleotide sequence ID" value="NZ_BAAAYO010000002.1"/>
</dbReference>
<proteinExistence type="inferred from homology"/>
<dbReference type="InterPro" id="IPR004175">
    <property type="entry name" value="RNA_CPDase"/>
</dbReference>
<gene>
    <name evidence="3" type="primary">thpR</name>
    <name evidence="3" type="ORF">ACFFNY_04080</name>
</gene>
<dbReference type="EMBL" id="JBHMAG010000004">
    <property type="protein sequence ID" value="MFB9750744.1"/>
    <property type="molecule type" value="Genomic_DNA"/>
</dbReference>
<dbReference type="PANTHER" id="PTHR35561:SF1">
    <property type="entry name" value="RNA 2',3'-CYCLIC PHOSPHODIESTERASE"/>
    <property type="match status" value="1"/>
</dbReference>
<dbReference type="HAMAP" id="MF_01940">
    <property type="entry name" value="RNA_CPDase"/>
    <property type="match status" value="1"/>
</dbReference>
<evidence type="ECO:0000313" key="4">
    <source>
        <dbReference type="Proteomes" id="UP001589619"/>
    </source>
</evidence>
<keyword evidence="4" id="KW-1185">Reference proteome</keyword>
<dbReference type="InterPro" id="IPR009097">
    <property type="entry name" value="Cyclic_Pdiesterase"/>
</dbReference>
<dbReference type="EC" id="3.1.4.58" evidence="2"/>
<comment type="similarity">
    <text evidence="2">Belongs to the 2H phosphoesterase superfamily. ThpR family.</text>
</comment>
<dbReference type="Gene3D" id="3.90.1140.10">
    <property type="entry name" value="Cyclic phosphodiesterase"/>
    <property type="match status" value="1"/>
</dbReference>
<organism evidence="3 4">
    <name type="scientific">Paenibacillus hodogayensis</name>
    <dbReference type="NCBI Taxonomy" id="279208"/>
    <lineage>
        <taxon>Bacteria</taxon>
        <taxon>Bacillati</taxon>
        <taxon>Bacillota</taxon>
        <taxon>Bacilli</taxon>
        <taxon>Bacillales</taxon>
        <taxon>Paenibacillaceae</taxon>
        <taxon>Paenibacillus</taxon>
    </lineage>
</organism>
<evidence type="ECO:0000313" key="3">
    <source>
        <dbReference type="EMBL" id="MFB9750744.1"/>
    </source>
</evidence>
<dbReference type="Pfam" id="PF13563">
    <property type="entry name" value="2_5_RNA_ligase2"/>
    <property type="match status" value="1"/>
</dbReference>
<dbReference type="NCBIfam" id="TIGR02258">
    <property type="entry name" value="2_5_ligase"/>
    <property type="match status" value="1"/>
</dbReference>
<accession>A0ABV5VR57</accession>
<comment type="catalytic activity">
    <reaction evidence="2">
        <text>a 3'-end 2',3'-cyclophospho-ribonucleotide-RNA + H2O = a 3'-end 2'-phospho-ribonucleotide-RNA + H(+)</text>
        <dbReference type="Rhea" id="RHEA:11828"/>
        <dbReference type="Rhea" id="RHEA-COMP:10464"/>
        <dbReference type="Rhea" id="RHEA-COMP:17353"/>
        <dbReference type="ChEBI" id="CHEBI:15377"/>
        <dbReference type="ChEBI" id="CHEBI:15378"/>
        <dbReference type="ChEBI" id="CHEBI:83064"/>
        <dbReference type="ChEBI" id="CHEBI:173113"/>
        <dbReference type="EC" id="3.1.4.58"/>
    </reaction>
</comment>
<dbReference type="PANTHER" id="PTHR35561">
    <property type="entry name" value="RNA 2',3'-CYCLIC PHOSPHODIESTERASE"/>
    <property type="match status" value="1"/>
</dbReference>